<evidence type="ECO:0000256" key="1">
    <source>
        <dbReference type="SAM" id="MobiDB-lite"/>
    </source>
</evidence>
<dbReference type="Proteomes" id="UP000092993">
    <property type="component" value="Unassembled WGS sequence"/>
</dbReference>
<dbReference type="AlphaFoldDB" id="A0A1C7LSV2"/>
<dbReference type="OMA" id="NGHENAI"/>
<feature type="region of interest" description="Disordered" evidence="1">
    <location>
        <begin position="1"/>
        <end position="39"/>
    </location>
</feature>
<reference evidence="2 3" key="1">
    <citation type="submission" date="2016-03" db="EMBL/GenBank/DDBJ databases">
        <title>Whole genome sequencing of Grifola frondosa 9006-11.</title>
        <authorList>
            <person name="Min B."/>
            <person name="Park H."/>
            <person name="Kim J.-G."/>
            <person name="Cho H."/>
            <person name="Oh Y.-L."/>
            <person name="Kong W.-S."/>
            <person name="Choi I.-G."/>
        </authorList>
    </citation>
    <scope>NUCLEOTIDE SEQUENCE [LARGE SCALE GENOMIC DNA]</scope>
    <source>
        <strain evidence="2 3">9006-11</strain>
    </source>
</reference>
<gene>
    <name evidence="2" type="ORF">A0H81_12859</name>
</gene>
<protein>
    <recommendedName>
        <fullName evidence="4">BTB domain-containing protein</fullName>
    </recommendedName>
</protein>
<proteinExistence type="predicted"/>
<comment type="caution">
    <text evidence="2">The sequence shown here is derived from an EMBL/GenBank/DDBJ whole genome shotgun (WGS) entry which is preliminary data.</text>
</comment>
<dbReference type="EMBL" id="LUGG01000025">
    <property type="protein sequence ID" value="OBZ67216.1"/>
    <property type="molecule type" value="Genomic_DNA"/>
</dbReference>
<dbReference type="STRING" id="5627.A0A1C7LSV2"/>
<organism evidence="2 3">
    <name type="scientific">Grifola frondosa</name>
    <name type="common">Maitake</name>
    <name type="synonym">Polyporus frondosus</name>
    <dbReference type="NCBI Taxonomy" id="5627"/>
    <lineage>
        <taxon>Eukaryota</taxon>
        <taxon>Fungi</taxon>
        <taxon>Dikarya</taxon>
        <taxon>Basidiomycota</taxon>
        <taxon>Agaricomycotina</taxon>
        <taxon>Agaricomycetes</taxon>
        <taxon>Polyporales</taxon>
        <taxon>Grifolaceae</taxon>
        <taxon>Grifola</taxon>
    </lineage>
</organism>
<dbReference type="PANTHER" id="PTHR24413">
    <property type="entry name" value="SPECKLE-TYPE POZ PROTEIN"/>
    <property type="match status" value="1"/>
</dbReference>
<evidence type="ECO:0008006" key="4">
    <source>
        <dbReference type="Google" id="ProtNLM"/>
    </source>
</evidence>
<dbReference type="InterPro" id="IPR011333">
    <property type="entry name" value="SKP1/BTB/POZ_sf"/>
</dbReference>
<dbReference type="OrthoDB" id="6359816at2759"/>
<feature type="compositionally biased region" description="Basic and acidic residues" evidence="1">
    <location>
        <begin position="160"/>
        <end position="181"/>
    </location>
</feature>
<feature type="compositionally biased region" description="Acidic residues" evidence="1">
    <location>
        <begin position="141"/>
        <end position="153"/>
    </location>
</feature>
<evidence type="ECO:0000313" key="2">
    <source>
        <dbReference type="EMBL" id="OBZ67216.1"/>
    </source>
</evidence>
<feature type="region of interest" description="Disordered" evidence="1">
    <location>
        <begin position="132"/>
        <end position="184"/>
    </location>
</feature>
<sequence length="378" mass="42097">MYSASAKNSKKGSSKGRNGAYSQRHSSPSRSPSPVPSLVAPATSYMMQAPQPSSKQRLQASLKASLMSGTFIDAQFYVFSRRTTSGLVDTPQAVYASSRVLREAVLYFERLFAGNFSESILTRMDTGFPANQEPFAKYDYDSDSDLDDDEDDSIPPGIDKSARFQDSDERHERQDSSKGDESVCNLADKNAAESATPLEGSSSRKDTDNYVGCTLTEDKIPAVCGGMTGLVGRTVVIRDIAFDTFQAFIYYLYTGEVWFSPLRSQGIPTAQPSDETYQPPRCSPKSMYRLADKYDLSVLKRLAMEDIRSKLSGNNILVEVFSKFTSRYPEIQEMETEYFRSIRHNVINSIPSWMDRVAEGELPHSSAVLTLMMRKLAV</sequence>
<keyword evidence="3" id="KW-1185">Reference proteome</keyword>
<name>A0A1C7LSV2_GRIFR</name>
<feature type="compositionally biased region" description="Low complexity" evidence="1">
    <location>
        <begin position="15"/>
        <end position="39"/>
    </location>
</feature>
<dbReference type="Gene3D" id="3.30.710.10">
    <property type="entry name" value="Potassium Channel Kv1.1, Chain A"/>
    <property type="match status" value="1"/>
</dbReference>
<evidence type="ECO:0000313" key="3">
    <source>
        <dbReference type="Proteomes" id="UP000092993"/>
    </source>
</evidence>
<accession>A0A1C7LSV2</accession>